<keyword evidence="4" id="KW-0223">Dioxygenase</keyword>
<keyword evidence="2" id="KW-0732">Signal</keyword>
<feature type="region of interest" description="Disordered" evidence="1">
    <location>
        <begin position="352"/>
        <end position="383"/>
    </location>
</feature>
<dbReference type="AlphaFoldDB" id="A0A9P4GR94"/>
<evidence type="ECO:0000313" key="5">
    <source>
        <dbReference type="Proteomes" id="UP000800039"/>
    </source>
</evidence>
<evidence type="ECO:0000259" key="3">
    <source>
        <dbReference type="Pfam" id="PF00775"/>
    </source>
</evidence>
<dbReference type="RefSeq" id="XP_040792412.1">
    <property type="nucleotide sequence ID" value="XM_040927612.1"/>
</dbReference>
<sequence length="471" mass="49092">MKSAILSTLVGAAMLFQASIAHPGQSAEENALEIAERRAYLANNKRSLAHCAEKLKARGNDAAMHARRSVAVEKLRAKRAISQAKPYLRVRDVDSVLATSHASNLTGVTVDTDPSILFASNNSCILTPEVTQGPYWVQGELVRENVTENQEGVHLTLDIQIIDVTTCEPVPQAFLEIWHCNSTGVYSGVVANGNGNTNDTTNLDNTFLRGIQQSDDDGVVVFDTLFPGHYTGRAPHIHVMTSQDATVNANETLSGGSVTHVGQMFFDQDLISLVEQQEPYASNTQELTTNAEDSILAEEAATVDPLIEYVLLGDDVSEGLFGWLSFGMDTSNSFNITPAAYLTENGGVANANAGGGMGGGPPSGSGGPPSGVRPTGSGIPTGAVAAASTGLSTVVISSTPSVASEVASIASASVASEIASSASTSGTQSYKAAKSNAPQHGNGSPAKGHGQGSQRNGKQQQHQQHQQGPPQ</sequence>
<dbReference type="CDD" id="cd03457">
    <property type="entry name" value="intradiol_dioxygenase_like"/>
    <property type="match status" value="1"/>
</dbReference>
<dbReference type="Proteomes" id="UP000800039">
    <property type="component" value="Unassembled WGS sequence"/>
</dbReference>
<dbReference type="GeneID" id="63844865"/>
<accession>A0A9P4GR94</accession>
<name>A0A9P4GR94_9PLEO</name>
<dbReference type="Pfam" id="PF00775">
    <property type="entry name" value="Dioxygenase_C"/>
    <property type="match status" value="1"/>
</dbReference>
<evidence type="ECO:0000256" key="1">
    <source>
        <dbReference type="SAM" id="MobiDB-lite"/>
    </source>
</evidence>
<dbReference type="InterPro" id="IPR015889">
    <property type="entry name" value="Intradiol_dOase_core"/>
</dbReference>
<dbReference type="GO" id="GO:0016702">
    <property type="term" value="F:oxidoreductase activity, acting on single donors with incorporation of molecular oxygen, incorporation of two atoms of oxygen"/>
    <property type="evidence" value="ECO:0007669"/>
    <property type="project" value="InterPro"/>
</dbReference>
<dbReference type="Gene3D" id="2.60.130.10">
    <property type="entry name" value="Aromatic compound dioxygenase"/>
    <property type="match status" value="1"/>
</dbReference>
<dbReference type="PANTHER" id="PTHR34315">
    <property type="match status" value="1"/>
</dbReference>
<gene>
    <name evidence="4" type="ORF">K460DRAFT_269901</name>
</gene>
<reference evidence="4" key="1">
    <citation type="submission" date="2020-01" db="EMBL/GenBank/DDBJ databases">
        <authorList>
            <consortium name="DOE Joint Genome Institute"/>
            <person name="Haridas S."/>
            <person name="Albert R."/>
            <person name="Binder M."/>
            <person name="Bloem J."/>
            <person name="Labutti K."/>
            <person name="Salamov A."/>
            <person name="Andreopoulos B."/>
            <person name="Baker S.E."/>
            <person name="Barry K."/>
            <person name="Bills G."/>
            <person name="Bluhm B.H."/>
            <person name="Cannon C."/>
            <person name="Castanera R."/>
            <person name="Culley D.E."/>
            <person name="Daum C."/>
            <person name="Ezra D."/>
            <person name="Gonzalez J.B."/>
            <person name="Henrissat B."/>
            <person name="Kuo A."/>
            <person name="Liang C."/>
            <person name="Lipzen A."/>
            <person name="Lutzoni F."/>
            <person name="Magnuson J."/>
            <person name="Mondo S."/>
            <person name="Nolan M."/>
            <person name="Ohm R."/>
            <person name="Pangilinan J."/>
            <person name="Park H.-J."/>
            <person name="Ramirez L."/>
            <person name="Alfaro M."/>
            <person name="Sun H."/>
            <person name="Tritt A."/>
            <person name="Yoshinaga Y."/>
            <person name="Zwiers L.-H."/>
            <person name="Turgeon B.G."/>
            <person name="Goodwin S.B."/>
            <person name="Spatafora J.W."/>
            <person name="Crous P.W."/>
            <person name="Grigoriev I.V."/>
        </authorList>
    </citation>
    <scope>NUCLEOTIDE SEQUENCE</scope>
    <source>
        <strain evidence="4">CBS 394.84</strain>
    </source>
</reference>
<dbReference type="PANTHER" id="PTHR34315:SF1">
    <property type="entry name" value="INTRADIOL RING-CLEAVAGE DIOXYGENASES DOMAIN-CONTAINING PROTEIN-RELATED"/>
    <property type="match status" value="1"/>
</dbReference>
<keyword evidence="4" id="KW-0560">Oxidoreductase</keyword>
<feature type="region of interest" description="Disordered" evidence="1">
    <location>
        <begin position="419"/>
        <end position="471"/>
    </location>
</feature>
<feature type="compositionally biased region" description="Gly residues" evidence="1">
    <location>
        <begin position="353"/>
        <end position="369"/>
    </location>
</feature>
<feature type="chain" id="PRO_5040210036" evidence="2">
    <location>
        <begin position="22"/>
        <end position="471"/>
    </location>
</feature>
<dbReference type="EMBL" id="ML976614">
    <property type="protein sequence ID" value="KAF1849849.1"/>
    <property type="molecule type" value="Genomic_DNA"/>
</dbReference>
<proteinExistence type="predicted"/>
<organism evidence="4 5">
    <name type="scientific">Cucurbitaria berberidis CBS 394.84</name>
    <dbReference type="NCBI Taxonomy" id="1168544"/>
    <lineage>
        <taxon>Eukaryota</taxon>
        <taxon>Fungi</taxon>
        <taxon>Dikarya</taxon>
        <taxon>Ascomycota</taxon>
        <taxon>Pezizomycotina</taxon>
        <taxon>Dothideomycetes</taxon>
        <taxon>Pleosporomycetidae</taxon>
        <taxon>Pleosporales</taxon>
        <taxon>Pleosporineae</taxon>
        <taxon>Cucurbitariaceae</taxon>
        <taxon>Cucurbitaria</taxon>
    </lineage>
</organism>
<dbReference type="OrthoDB" id="121380at2759"/>
<dbReference type="SUPFAM" id="SSF49482">
    <property type="entry name" value="Aromatic compound dioxygenase"/>
    <property type="match status" value="1"/>
</dbReference>
<keyword evidence="5" id="KW-1185">Reference proteome</keyword>
<feature type="compositionally biased region" description="Polar residues" evidence="1">
    <location>
        <begin position="424"/>
        <end position="442"/>
    </location>
</feature>
<feature type="compositionally biased region" description="Low complexity" evidence="1">
    <location>
        <begin position="452"/>
        <end position="471"/>
    </location>
</feature>
<evidence type="ECO:0000256" key="2">
    <source>
        <dbReference type="SAM" id="SignalP"/>
    </source>
</evidence>
<comment type="caution">
    <text evidence="4">The sequence shown here is derived from an EMBL/GenBank/DDBJ whole genome shotgun (WGS) entry which is preliminary data.</text>
</comment>
<feature type="signal peptide" evidence="2">
    <location>
        <begin position="1"/>
        <end position="21"/>
    </location>
</feature>
<evidence type="ECO:0000313" key="4">
    <source>
        <dbReference type="EMBL" id="KAF1849849.1"/>
    </source>
</evidence>
<dbReference type="GO" id="GO:0008199">
    <property type="term" value="F:ferric iron binding"/>
    <property type="evidence" value="ECO:0007669"/>
    <property type="project" value="InterPro"/>
</dbReference>
<protein>
    <submittedName>
        <fullName evidence="4">Aromatic compound dioxygenase</fullName>
    </submittedName>
</protein>
<dbReference type="InterPro" id="IPR000627">
    <property type="entry name" value="Intradiol_dOase_C"/>
</dbReference>
<feature type="domain" description="Intradiol ring-cleavage dioxygenases" evidence="3">
    <location>
        <begin position="140"/>
        <end position="234"/>
    </location>
</feature>